<dbReference type="AlphaFoldDB" id="A0AAV1DTS8"/>
<keyword evidence="3" id="KW-1185">Reference proteome</keyword>
<name>A0AAV1DTS8_OLDCO</name>
<evidence type="ECO:0000256" key="1">
    <source>
        <dbReference type="SAM" id="MobiDB-lite"/>
    </source>
</evidence>
<organism evidence="2 3">
    <name type="scientific">Oldenlandia corymbosa var. corymbosa</name>
    <dbReference type="NCBI Taxonomy" id="529605"/>
    <lineage>
        <taxon>Eukaryota</taxon>
        <taxon>Viridiplantae</taxon>
        <taxon>Streptophyta</taxon>
        <taxon>Embryophyta</taxon>
        <taxon>Tracheophyta</taxon>
        <taxon>Spermatophyta</taxon>
        <taxon>Magnoliopsida</taxon>
        <taxon>eudicotyledons</taxon>
        <taxon>Gunneridae</taxon>
        <taxon>Pentapetalae</taxon>
        <taxon>asterids</taxon>
        <taxon>lamiids</taxon>
        <taxon>Gentianales</taxon>
        <taxon>Rubiaceae</taxon>
        <taxon>Rubioideae</taxon>
        <taxon>Spermacoceae</taxon>
        <taxon>Hedyotis-Oldenlandia complex</taxon>
        <taxon>Oldenlandia</taxon>
    </lineage>
</organism>
<accession>A0AAV1DTS8</accession>
<sequence length="251" mass="28754">MADFVDTNCLKYKVLCLLRSKNCGDGCSQLSMFSSETGEWLEISDKLPAASYNFGNGSKVFFNGSLYWDCIEGHILVCHLNPKYNGPSHQLIEAPRSVFCRSLWKSEDKLHCYCHGVSEECPEWKREDRDRLVNLSDDMMSLNDFGSSLAKKRPPAEFKMISYVPETEKFFIHISEKVYSYQWVERCLERVGLNQSQYVLPYTHSLVSIHTPRTGVDDGAAEKGSIEMKKVKGRRSKRTPRCQDFSTEGED</sequence>
<feature type="compositionally biased region" description="Basic and acidic residues" evidence="1">
    <location>
        <begin position="220"/>
        <end position="230"/>
    </location>
</feature>
<dbReference type="EMBL" id="OX459123">
    <property type="protein sequence ID" value="CAI9111296.1"/>
    <property type="molecule type" value="Genomic_DNA"/>
</dbReference>
<evidence type="ECO:0000313" key="2">
    <source>
        <dbReference type="EMBL" id="CAI9111296.1"/>
    </source>
</evidence>
<reference evidence="2" key="1">
    <citation type="submission" date="2023-03" db="EMBL/GenBank/DDBJ databases">
        <authorList>
            <person name="Julca I."/>
        </authorList>
    </citation>
    <scope>NUCLEOTIDE SEQUENCE</scope>
</reference>
<proteinExistence type="predicted"/>
<feature type="compositionally biased region" description="Basic residues" evidence="1">
    <location>
        <begin position="231"/>
        <end position="240"/>
    </location>
</feature>
<feature type="region of interest" description="Disordered" evidence="1">
    <location>
        <begin position="217"/>
        <end position="251"/>
    </location>
</feature>
<gene>
    <name evidence="2" type="ORF">OLC1_LOCUS18743</name>
</gene>
<evidence type="ECO:0000313" key="3">
    <source>
        <dbReference type="Proteomes" id="UP001161247"/>
    </source>
</evidence>
<protein>
    <submittedName>
        <fullName evidence="2">OLC1v1011484C1</fullName>
    </submittedName>
</protein>
<dbReference type="Proteomes" id="UP001161247">
    <property type="component" value="Chromosome 6"/>
</dbReference>